<feature type="coiled-coil region" evidence="1">
    <location>
        <begin position="71"/>
        <end position="131"/>
    </location>
</feature>
<dbReference type="Proteomes" id="UP001597568">
    <property type="component" value="Unassembled WGS sequence"/>
</dbReference>
<sequence length="185" mass="21736">MTRTALRLLGHMASRSKNILIGVQKRNLFDVTLQTGVNLIEMTGSIITYNETVKQTAYLEQTIELEKEIIRKTYAKKREAMDDEIAQQNEKILLKLQKVTQHLNHELESYKQQFETMLMKHEQTAEEQLQQKEMVRKMLESYNISLQLCKQAIQQTIADTKKQEAFNENYRLINKDVCKLIEESI</sequence>
<proteinExistence type="predicted"/>
<keyword evidence="3" id="KW-1185">Reference proteome</keyword>
<dbReference type="EMBL" id="JBHUOR010000109">
    <property type="protein sequence ID" value="MFD2869274.1"/>
    <property type="molecule type" value="Genomic_DNA"/>
</dbReference>
<keyword evidence="1" id="KW-0175">Coiled coil</keyword>
<gene>
    <name evidence="2" type="ORF">ACFSY7_12335</name>
</gene>
<reference evidence="3" key="1">
    <citation type="journal article" date="2019" name="Int. J. Syst. Evol. Microbiol.">
        <title>The Global Catalogue of Microorganisms (GCM) 10K type strain sequencing project: providing services to taxonomists for standard genome sequencing and annotation.</title>
        <authorList>
            <consortium name="The Broad Institute Genomics Platform"/>
            <consortium name="The Broad Institute Genome Sequencing Center for Infectious Disease"/>
            <person name="Wu L."/>
            <person name="Ma J."/>
        </authorList>
    </citation>
    <scope>NUCLEOTIDE SEQUENCE [LARGE SCALE GENOMIC DNA]</scope>
    <source>
        <strain evidence="3">KCTC 33522</strain>
    </source>
</reference>
<evidence type="ECO:0000256" key="1">
    <source>
        <dbReference type="SAM" id="Coils"/>
    </source>
</evidence>
<dbReference type="RefSeq" id="WP_380148057.1">
    <property type="nucleotide sequence ID" value="NZ_JBHUOR010000109.1"/>
</dbReference>
<comment type="caution">
    <text evidence="2">The sequence shown here is derived from an EMBL/GenBank/DDBJ whole genome shotgun (WGS) entry which is preliminary data.</text>
</comment>
<accession>A0ABW5Y1U1</accession>
<evidence type="ECO:0000313" key="3">
    <source>
        <dbReference type="Proteomes" id="UP001597568"/>
    </source>
</evidence>
<protein>
    <submittedName>
        <fullName evidence="2">Uncharacterized protein</fullName>
    </submittedName>
</protein>
<evidence type="ECO:0000313" key="2">
    <source>
        <dbReference type="EMBL" id="MFD2869274.1"/>
    </source>
</evidence>
<name>A0ABW5Y1U1_9BACL</name>
<organism evidence="2 3">
    <name type="scientific">Kurthia populi</name>
    <dbReference type="NCBI Taxonomy" id="1562132"/>
    <lineage>
        <taxon>Bacteria</taxon>
        <taxon>Bacillati</taxon>
        <taxon>Bacillota</taxon>
        <taxon>Bacilli</taxon>
        <taxon>Bacillales</taxon>
        <taxon>Caryophanaceae</taxon>
        <taxon>Kurthia</taxon>
    </lineage>
</organism>